<reference evidence="2 3" key="1">
    <citation type="journal article" date="2015" name="Int. J. Syst. Evol. Microbiol.">
        <title>Mariniphaga sediminis sp. nov., isolated from coastal sediment.</title>
        <authorList>
            <person name="Wang F.Q."/>
            <person name="Shen Q.Y."/>
            <person name="Chen G.J."/>
            <person name="Du Z.J."/>
        </authorList>
    </citation>
    <scope>NUCLEOTIDE SEQUENCE [LARGE SCALE GENOMIC DNA]</scope>
    <source>
        <strain evidence="2 3">SY21</strain>
    </source>
</reference>
<dbReference type="PANTHER" id="PTHR35446">
    <property type="entry name" value="SI:CH211-175M2.5"/>
    <property type="match status" value="1"/>
</dbReference>
<dbReference type="AlphaFoldDB" id="A0A399DB37"/>
<dbReference type="Proteomes" id="UP000266441">
    <property type="component" value="Unassembled WGS sequence"/>
</dbReference>
<dbReference type="SUPFAM" id="SSF69118">
    <property type="entry name" value="AhpD-like"/>
    <property type="match status" value="1"/>
</dbReference>
<dbReference type="PANTHER" id="PTHR35446:SF3">
    <property type="entry name" value="CMD DOMAIN-CONTAINING PROTEIN"/>
    <property type="match status" value="1"/>
</dbReference>
<dbReference type="InterPro" id="IPR004675">
    <property type="entry name" value="AhpD_core"/>
</dbReference>
<dbReference type="NCBIfam" id="TIGR00778">
    <property type="entry name" value="ahpD_dom"/>
    <property type="match status" value="1"/>
</dbReference>
<dbReference type="OrthoDB" id="9808310at2"/>
<feature type="domain" description="Carboxymuconolactone decarboxylase-like" evidence="1">
    <location>
        <begin position="41"/>
        <end position="85"/>
    </location>
</feature>
<evidence type="ECO:0000259" key="1">
    <source>
        <dbReference type="Pfam" id="PF02627"/>
    </source>
</evidence>
<accession>A0A399DB37</accession>
<keyword evidence="3" id="KW-1185">Reference proteome</keyword>
<sequence>MQRIEALKPEISSGKSKELFDGIQAKLGMVPNMMRTMGNSPAVLSAYLNFSGDLGTSSLGAKLAELIALTVANANGCEYCNAAHTFIGGNLVGIDSQTLEAAKEGRSADPKTEAALSFTQKLVNKKGRVSSADIAEVKNAGYTDAAVTEIIAHTALNIFTNYFNNAIKVEVDFPESRLISSEAA</sequence>
<protein>
    <submittedName>
        <fullName evidence="2">Carboxymuconolactone decarboxylase family protein</fullName>
    </submittedName>
</protein>
<dbReference type="Gene3D" id="1.20.1290.10">
    <property type="entry name" value="AhpD-like"/>
    <property type="match status" value="1"/>
</dbReference>
<dbReference type="GO" id="GO:0051920">
    <property type="term" value="F:peroxiredoxin activity"/>
    <property type="evidence" value="ECO:0007669"/>
    <property type="project" value="InterPro"/>
</dbReference>
<dbReference type="Pfam" id="PF02627">
    <property type="entry name" value="CMD"/>
    <property type="match status" value="1"/>
</dbReference>
<organism evidence="2 3">
    <name type="scientific">Mariniphaga sediminis</name>
    <dbReference type="NCBI Taxonomy" id="1628158"/>
    <lineage>
        <taxon>Bacteria</taxon>
        <taxon>Pseudomonadati</taxon>
        <taxon>Bacteroidota</taxon>
        <taxon>Bacteroidia</taxon>
        <taxon>Marinilabiliales</taxon>
        <taxon>Prolixibacteraceae</taxon>
        <taxon>Mariniphaga</taxon>
    </lineage>
</organism>
<dbReference type="InterPro" id="IPR003779">
    <property type="entry name" value="CMD-like"/>
</dbReference>
<dbReference type="InterPro" id="IPR029032">
    <property type="entry name" value="AhpD-like"/>
</dbReference>
<gene>
    <name evidence="2" type="ORF">D1164_02290</name>
</gene>
<dbReference type="EMBL" id="QWET01000001">
    <property type="protein sequence ID" value="RIH67272.1"/>
    <property type="molecule type" value="Genomic_DNA"/>
</dbReference>
<name>A0A399DB37_9BACT</name>
<proteinExistence type="predicted"/>
<evidence type="ECO:0000313" key="2">
    <source>
        <dbReference type="EMBL" id="RIH67272.1"/>
    </source>
</evidence>
<dbReference type="RefSeq" id="WP_119348297.1">
    <property type="nucleotide sequence ID" value="NZ_QWET01000001.1"/>
</dbReference>
<evidence type="ECO:0000313" key="3">
    <source>
        <dbReference type="Proteomes" id="UP000266441"/>
    </source>
</evidence>
<comment type="caution">
    <text evidence="2">The sequence shown here is derived from an EMBL/GenBank/DDBJ whole genome shotgun (WGS) entry which is preliminary data.</text>
</comment>